<evidence type="ECO:0000256" key="3">
    <source>
        <dbReference type="ARBA" id="ARBA00022989"/>
    </source>
</evidence>
<reference evidence="9 10" key="1">
    <citation type="submission" date="2016-02" db="EMBL/GenBank/DDBJ databases">
        <authorList>
            <consortium name="Pathogen Informatics"/>
        </authorList>
    </citation>
    <scope>NUCLEOTIDE SEQUENCE [LARGE SCALE GENOMIC DNA]</scope>
    <source>
        <strain evidence="9 10">LSS31</strain>
    </source>
</reference>
<dbReference type="NCBIfam" id="TIGR00247">
    <property type="entry name" value="endolytic transglycosylase MltG"/>
    <property type="match status" value="1"/>
</dbReference>
<keyword evidence="2 7" id="KW-0812">Transmembrane</keyword>
<evidence type="ECO:0000256" key="7">
    <source>
        <dbReference type="HAMAP-Rule" id="MF_02065"/>
    </source>
</evidence>
<dbReference type="Proteomes" id="UP000072530">
    <property type="component" value="Unassembled WGS sequence"/>
</dbReference>
<dbReference type="Gene3D" id="3.30.1490.480">
    <property type="entry name" value="Endolytic murein transglycosylase"/>
    <property type="match status" value="1"/>
</dbReference>
<keyword evidence="6 7" id="KW-0961">Cell wall biogenesis/degradation</keyword>
<dbReference type="EC" id="4.2.2.29" evidence="7"/>
<comment type="function">
    <text evidence="7">Functions as a peptidoglycan terminase that cleaves nascent peptidoglycan strands endolytically to terminate their elongation.</text>
</comment>
<protein>
    <recommendedName>
        <fullName evidence="7">Endolytic murein transglycosylase</fullName>
        <ecNumber evidence="7">4.2.2.29</ecNumber>
    </recommendedName>
    <alternativeName>
        <fullName evidence="7">Peptidoglycan lytic transglycosylase</fullName>
    </alternativeName>
    <alternativeName>
        <fullName evidence="7">Peptidoglycan polymerization terminase</fullName>
    </alternativeName>
</protein>
<comment type="catalytic activity">
    <reaction evidence="7">
        <text>a peptidoglycan chain = a peptidoglycan chain with N-acetyl-1,6-anhydromuramyl-[peptide] at the reducing end + a peptidoglycan chain with N-acetylglucosamine at the non-reducing end.</text>
        <dbReference type="EC" id="4.2.2.29"/>
    </reaction>
</comment>
<dbReference type="EMBL" id="FIGG01000002">
    <property type="protein sequence ID" value="CYU48562.1"/>
    <property type="molecule type" value="Genomic_DNA"/>
</dbReference>
<dbReference type="HAMAP" id="MF_02065">
    <property type="entry name" value="MltG"/>
    <property type="match status" value="1"/>
</dbReference>
<comment type="subcellular location">
    <subcellularLocation>
        <location evidence="7">Cell membrane</location>
        <topology evidence="7">Single-pass membrane protein</topology>
    </subcellularLocation>
</comment>
<evidence type="ECO:0000313" key="9">
    <source>
        <dbReference type="EMBL" id="CYU48562.1"/>
    </source>
</evidence>
<evidence type="ECO:0000256" key="5">
    <source>
        <dbReference type="ARBA" id="ARBA00023239"/>
    </source>
</evidence>
<feature type="compositionally biased region" description="Polar residues" evidence="8">
    <location>
        <begin position="206"/>
        <end position="215"/>
    </location>
</feature>
<dbReference type="GO" id="GO:0005886">
    <property type="term" value="C:plasma membrane"/>
    <property type="evidence" value="ECO:0007669"/>
    <property type="project" value="UniProtKB-SubCell"/>
</dbReference>
<organism evidence="9 10">
    <name type="scientific">Streptococcus suis</name>
    <dbReference type="NCBI Taxonomy" id="1307"/>
    <lineage>
        <taxon>Bacteria</taxon>
        <taxon>Bacillati</taxon>
        <taxon>Bacillota</taxon>
        <taxon>Bacilli</taxon>
        <taxon>Lactobacillales</taxon>
        <taxon>Streptococcaceae</taxon>
        <taxon>Streptococcus</taxon>
    </lineage>
</organism>
<keyword evidence="1 7" id="KW-1003">Cell membrane</keyword>
<feature type="site" description="Important for catalytic activity" evidence="7">
    <location>
        <position position="480"/>
    </location>
</feature>
<feature type="region of interest" description="Disordered" evidence="8">
    <location>
        <begin position="201"/>
        <end position="230"/>
    </location>
</feature>
<keyword evidence="4 7" id="KW-0472">Membrane</keyword>
<evidence type="ECO:0000313" key="10">
    <source>
        <dbReference type="Proteomes" id="UP000072530"/>
    </source>
</evidence>
<dbReference type="GO" id="GO:0009252">
    <property type="term" value="P:peptidoglycan biosynthetic process"/>
    <property type="evidence" value="ECO:0007669"/>
    <property type="project" value="UniProtKB-UniRule"/>
</dbReference>
<dbReference type="AlphaFoldDB" id="A0A0Z8C5I3"/>
<dbReference type="CDD" id="cd08010">
    <property type="entry name" value="MltG_like"/>
    <property type="match status" value="1"/>
</dbReference>
<dbReference type="RefSeq" id="WP_044669922.1">
    <property type="nucleotide sequence ID" value="NZ_CEDJ01000013.1"/>
</dbReference>
<evidence type="ECO:0000256" key="2">
    <source>
        <dbReference type="ARBA" id="ARBA00022692"/>
    </source>
</evidence>
<gene>
    <name evidence="9" type="primary">yceG</name>
    <name evidence="7" type="synonym">mltG</name>
    <name evidence="9" type="ORF">ERS132393_00725</name>
</gene>
<accession>A0A0Z8C5I3</accession>
<proteinExistence type="inferred from homology"/>
<keyword evidence="3 7" id="KW-1133">Transmembrane helix</keyword>
<dbReference type="GO" id="GO:0008932">
    <property type="term" value="F:lytic endotransglycosylase activity"/>
    <property type="evidence" value="ECO:0007669"/>
    <property type="project" value="UniProtKB-UniRule"/>
</dbReference>
<evidence type="ECO:0000256" key="8">
    <source>
        <dbReference type="SAM" id="MobiDB-lite"/>
    </source>
</evidence>
<comment type="similarity">
    <text evidence="7">Belongs to the transglycosylase MltG family.</text>
</comment>
<dbReference type="GO" id="GO:0071555">
    <property type="term" value="P:cell wall organization"/>
    <property type="evidence" value="ECO:0007669"/>
    <property type="project" value="UniProtKB-KW"/>
</dbReference>
<dbReference type="Pfam" id="PF02618">
    <property type="entry name" value="YceG"/>
    <property type="match status" value="1"/>
</dbReference>
<feature type="region of interest" description="Disordered" evidence="8">
    <location>
        <begin position="76"/>
        <end position="101"/>
    </location>
</feature>
<evidence type="ECO:0000256" key="1">
    <source>
        <dbReference type="ARBA" id="ARBA00022475"/>
    </source>
</evidence>
<evidence type="ECO:0000256" key="4">
    <source>
        <dbReference type="ARBA" id="ARBA00023136"/>
    </source>
</evidence>
<dbReference type="PANTHER" id="PTHR30518:SF2">
    <property type="entry name" value="ENDOLYTIC MUREIN TRANSGLYCOSYLASE"/>
    <property type="match status" value="1"/>
</dbReference>
<dbReference type="Gene3D" id="3.30.160.60">
    <property type="entry name" value="Classic Zinc Finger"/>
    <property type="match status" value="1"/>
</dbReference>
<dbReference type="PANTHER" id="PTHR30518">
    <property type="entry name" value="ENDOLYTIC MUREIN TRANSGLYCOSYLASE"/>
    <property type="match status" value="1"/>
</dbReference>
<dbReference type="InterPro" id="IPR003770">
    <property type="entry name" value="MLTG-like"/>
</dbReference>
<feature type="transmembrane region" description="Helical" evidence="7">
    <location>
        <begin position="236"/>
        <end position="259"/>
    </location>
</feature>
<sequence length="605" mass="67180">MTKDTNEKNTQSSSFRDQILRDLEELKVKRLAEQSADVLVDKRNEIINELQPSLAEEKAPHRETEIVKVEGIAFPDSYLPEEQQESEVMTESIEEPTSETLATPETFVIEKEVISSPVPQDTVERNLEELRNLVAANTVEFDEAPSSSLVSEPVEPVLSEKSSLEDTFLEFPTEDVSAVTGDTEVISLEETIVATKAVAPVAATEEQMQPTQSRRSSSHRANKQRRKKQDKAAKRIVSVIMSIIVVAVLVTGLTGYMWVKSSLEPVNTKATEAIQVEIPEGSSTLEIGKILVDNKLIKNATIFNYYSKIKSYNNFQSGFYNLKQNMSVDDIAKALQESGTPTAQKEAAGKILIVEGYTLTQIAQAITDNTKTEDKNDKTPFTTEQFMATVTNQDFINRMVATYPKLFASLPAADSGVIYQLEGYLFPAVYEYSDETTIEELVEQMIAAMDNRLQPYYETIVAKNLTVNEVLTLASLVEKEGSTDEDRRNIASVFFNRLNAAMPLQSNIAILYAQGKLGQETTLAEDAAIDTSIESPYNIYWTPGLMPGPVDSPSLSAIEAVINANTTDYLYFVADVTTGNVYFTNNIDEHNQNVAKYVNAHLNNE</sequence>
<feature type="compositionally biased region" description="Basic residues" evidence="8">
    <location>
        <begin position="216"/>
        <end position="229"/>
    </location>
</feature>
<keyword evidence="5 7" id="KW-0456">Lyase</keyword>
<name>A0A0Z8C5I3_STRSU</name>
<evidence type="ECO:0000256" key="6">
    <source>
        <dbReference type="ARBA" id="ARBA00023316"/>
    </source>
</evidence>